<dbReference type="EnsemblMetazoa" id="Aqu2.1.44087_001">
    <property type="protein sequence ID" value="Aqu2.1.44087_001"/>
    <property type="gene ID" value="Aqu2.1.44087"/>
</dbReference>
<keyword evidence="2 4" id="KW-0863">Zinc-finger</keyword>
<dbReference type="InterPro" id="IPR013083">
    <property type="entry name" value="Znf_RING/FYVE/PHD"/>
</dbReference>
<dbReference type="SUPFAM" id="SSF49599">
    <property type="entry name" value="TRAF domain-like"/>
    <property type="match status" value="1"/>
</dbReference>
<reference evidence="6" key="1">
    <citation type="submission" date="2017-05" db="UniProtKB">
        <authorList>
            <consortium name="EnsemblMetazoa"/>
        </authorList>
    </citation>
    <scope>IDENTIFICATION</scope>
</reference>
<dbReference type="PROSITE" id="PS50145">
    <property type="entry name" value="ZF_TRAF"/>
    <property type="match status" value="1"/>
</dbReference>
<proteinExistence type="predicted"/>
<feature type="zinc finger region" description="TRAF-type" evidence="4">
    <location>
        <begin position="62"/>
        <end position="106"/>
    </location>
</feature>
<dbReference type="PANTHER" id="PTHR10131:SF94">
    <property type="entry name" value="TNF RECEPTOR-ASSOCIATED FACTOR 4"/>
    <property type="match status" value="1"/>
</dbReference>
<dbReference type="AlphaFoldDB" id="A0A1X7VUR5"/>
<accession>A0A1X7VUR5</accession>
<protein>
    <recommendedName>
        <fullName evidence="5">TRAF-type domain-containing protein</fullName>
    </recommendedName>
</protein>
<evidence type="ECO:0000313" key="6">
    <source>
        <dbReference type="EnsemblMetazoa" id="Aqu2.1.44087_001"/>
    </source>
</evidence>
<dbReference type="GO" id="GO:0008270">
    <property type="term" value="F:zinc ion binding"/>
    <property type="evidence" value="ECO:0007669"/>
    <property type="project" value="UniProtKB-KW"/>
</dbReference>
<dbReference type="GO" id="GO:0043122">
    <property type="term" value="P:regulation of canonical NF-kappaB signal transduction"/>
    <property type="evidence" value="ECO:0007669"/>
    <property type="project" value="TreeGrafter"/>
</dbReference>
<sequence>MWRRRFGVPLMPTPKPKRPLCQEACRSFYDRRTNHEIMALMIYCTNSEEGCEWQGTINEIEAHLNSSCIYQLVPCTNECGEKIRRDSLETHLTDNCTKRLVNCQYCN</sequence>
<dbReference type="Pfam" id="PF02176">
    <property type="entry name" value="zf-TRAF"/>
    <property type="match status" value="1"/>
</dbReference>
<evidence type="ECO:0000256" key="2">
    <source>
        <dbReference type="ARBA" id="ARBA00022771"/>
    </source>
</evidence>
<name>A0A1X7VUR5_AMPQE</name>
<evidence type="ECO:0000256" key="4">
    <source>
        <dbReference type="PROSITE-ProRule" id="PRU00207"/>
    </source>
</evidence>
<feature type="domain" description="TRAF-type" evidence="5">
    <location>
        <begin position="62"/>
        <end position="106"/>
    </location>
</feature>
<organism evidence="6">
    <name type="scientific">Amphimedon queenslandica</name>
    <name type="common">Sponge</name>
    <dbReference type="NCBI Taxonomy" id="400682"/>
    <lineage>
        <taxon>Eukaryota</taxon>
        <taxon>Metazoa</taxon>
        <taxon>Porifera</taxon>
        <taxon>Demospongiae</taxon>
        <taxon>Heteroscleromorpha</taxon>
        <taxon>Haplosclerida</taxon>
        <taxon>Niphatidae</taxon>
        <taxon>Amphimedon</taxon>
    </lineage>
</organism>
<evidence type="ECO:0000259" key="5">
    <source>
        <dbReference type="PROSITE" id="PS50145"/>
    </source>
</evidence>
<dbReference type="InterPro" id="IPR001293">
    <property type="entry name" value="Znf_TRAF"/>
</dbReference>
<evidence type="ECO:0000256" key="1">
    <source>
        <dbReference type="ARBA" id="ARBA00022723"/>
    </source>
</evidence>
<evidence type="ECO:0000256" key="3">
    <source>
        <dbReference type="ARBA" id="ARBA00022833"/>
    </source>
</evidence>
<keyword evidence="3 4" id="KW-0862">Zinc</keyword>
<keyword evidence="1 4" id="KW-0479">Metal-binding</keyword>
<dbReference type="Gene3D" id="3.30.40.10">
    <property type="entry name" value="Zinc/RING finger domain, C3HC4 (zinc finger)"/>
    <property type="match status" value="2"/>
</dbReference>
<dbReference type="PANTHER" id="PTHR10131">
    <property type="entry name" value="TNF RECEPTOR ASSOCIATED FACTOR"/>
    <property type="match status" value="1"/>
</dbReference>
<dbReference type="eggNOG" id="KOG0297">
    <property type="taxonomic scope" value="Eukaryota"/>
</dbReference>
<dbReference type="InParanoid" id="A0A1X7VUR5"/>